<evidence type="ECO:0000313" key="2">
    <source>
        <dbReference type="EMBL" id="TWR64371.1"/>
    </source>
</evidence>
<dbReference type="EMBL" id="VFES01000012">
    <property type="protein sequence ID" value="TWR64371.1"/>
    <property type="molecule type" value="Genomic_DNA"/>
</dbReference>
<gene>
    <name evidence="2" type="ORF">FIV39_19495</name>
    <name evidence="1" type="ORF">SAMN04490186_5818</name>
</gene>
<comment type="caution">
    <text evidence="2">The sequence shown here is derived from an EMBL/GenBank/DDBJ whole genome shotgun (WGS) entry which is preliminary data.</text>
</comment>
<dbReference type="Proteomes" id="UP000317267">
    <property type="component" value="Unassembled WGS sequence"/>
</dbReference>
<name>A0A1H1IKV3_9PSED</name>
<sequence length="333" mass="38148">MSLRWQLRWAVGKVRIHKTVCTLLATALGDEVRARGLVRLPQWLAHLPARARGAHYQRTVQNLELFDLPPKDIEACACRHIAIEWQKGIHQQRYPLRHPALLRTWIRSVAWVDPENHWQRLPHSPYLLVLLHTGEYWMAVARLVERYVAPTRFVIPIWNYRDPFTYGALMSLEGLGHKVEILDSNSPATALCIARRIRQGHQVIIFSDIPVSLNTSRAGEPVDGTLFGRAAQFVKGPMFLASRLGCPVLLAGHRVQLGSHGQLHAIAHIAHGEVQDMLAHWSKAMERFIRQAPEHWFYLSQMEAFYQRQPDSAQRRSNIPAALTKHTHRRVAP</sequence>
<protein>
    <submittedName>
        <fullName evidence="1">Lauroyl/myristoyl acyltransferase</fullName>
    </submittedName>
</protein>
<evidence type="ECO:0000313" key="1">
    <source>
        <dbReference type="EMBL" id="SDR37998.1"/>
    </source>
</evidence>
<evidence type="ECO:0000313" key="4">
    <source>
        <dbReference type="Proteomes" id="UP000317267"/>
    </source>
</evidence>
<dbReference type="RefSeq" id="WP_090407835.1">
    <property type="nucleotide sequence ID" value="NZ_FNKM01000002.1"/>
</dbReference>
<reference evidence="2 4" key="2">
    <citation type="submission" date="2019-06" db="EMBL/GenBank/DDBJ databases">
        <title>Pseudomonas bimorpha sp. nov. isolated from bovine raw milk and skim milk concentrate.</title>
        <authorList>
            <person name="Hofmann K."/>
            <person name="Huptas C."/>
            <person name="Doll E."/>
            <person name="Scherer S."/>
            <person name="Wenning M."/>
        </authorList>
    </citation>
    <scope>NUCLEOTIDE SEQUENCE [LARGE SCALE GENOMIC DNA]</scope>
    <source>
        <strain evidence="2 4">DSM 17515</strain>
    </source>
</reference>
<proteinExistence type="predicted"/>
<dbReference type="GO" id="GO:0016746">
    <property type="term" value="F:acyltransferase activity"/>
    <property type="evidence" value="ECO:0007669"/>
    <property type="project" value="UniProtKB-KW"/>
</dbReference>
<keyword evidence="1" id="KW-0012">Acyltransferase</keyword>
<dbReference type="Proteomes" id="UP000198740">
    <property type="component" value="Unassembled WGS sequence"/>
</dbReference>
<organism evidence="2 4">
    <name type="scientific">Pseudomonas grimontii</name>
    <dbReference type="NCBI Taxonomy" id="129847"/>
    <lineage>
        <taxon>Bacteria</taxon>
        <taxon>Pseudomonadati</taxon>
        <taxon>Pseudomonadota</taxon>
        <taxon>Gammaproteobacteria</taxon>
        <taxon>Pseudomonadales</taxon>
        <taxon>Pseudomonadaceae</taxon>
        <taxon>Pseudomonas</taxon>
    </lineage>
</organism>
<evidence type="ECO:0000313" key="3">
    <source>
        <dbReference type="Proteomes" id="UP000198740"/>
    </source>
</evidence>
<reference evidence="1 3" key="1">
    <citation type="submission" date="2016-10" db="EMBL/GenBank/DDBJ databases">
        <authorList>
            <person name="Varghese N."/>
            <person name="Submissions S."/>
        </authorList>
    </citation>
    <scope>NUCLEOTIDE SEQUENCE [LARGE SCALE GENOMIC DNA]</scope>
    <source>
        <strain evidence="1 3">BS2976</strain>
    </source>
</reference>
<dbReference type="AlphaFoldDB" id="A0A1H1IKV3"/>
<keyword evidence="1" id="KW-0808">Transferase</keyword>
<keyword evidence="3" id="KW-1185">Reference proteome</keyword>
<dbReference type="OrthoDB" id="6803286at2"/>
<accession>A0A1H1IKV3</accession>
<dbReference type="EMBL" id="FNKM01000002">
    <property type="protein sequence ID" value="SDR37998.1"/>
    <property type="molecule type" value="Genomic_DNA"/>
</dbReference>